<proteinExistence type="inferred from homology"/>
<comment type="caution">
    <text evidence="13">The sequence shown here is derived from an EMBL/GenBank/DDBJ whole genome shotgun (WGS) entry which is preliminary data.</text>
</comment>
<dbReference type="SUPFAM" id="SSF55811">
    <property type="entry name" value="Nudix"/>
    <property type="match status" value="1"/>
</dbReference>
<evidence type="ECO:0000313" key="14">
    <source>
        <dbReference type="Proteomes" id="UP000035034"/>
    </source>
</evidence>
<dbReference type="GO" id="GO:0008413">
    <property type="term" value="F:8-oxo-7,8-dihydroguanosine triphosphate pyrophosphatase activity"/>
    <property type="evidence" value="ECO:0007669"/>
    <property type="project" value="TreeGrafter"/>
</dbReference>
<dbReference type="PANTHER" id="PTHR47707">
    <property type="entry name" value="8-OXO-DGTP DIPHOSPHATASE"/>
    <property type="match status" value="1"/>
</dbReference>
<evidence type="ECO:0000256" key="10">
    <source>
        <dbReference type="ARBA" id="ARBA00035861"/>
    </source>
</evidence>
<dbReference type="GO" id="GO:0006281">
    <property type="term" value="P:DNA repair"/>
    <property type="evidence" value="ECO:0007669"/>
    <property type="project" value="UniProtKB-KW"/>
</dbReference>
<dbReference type="Proteomes" id="UP000035034">
    <property type="component" value="Unassembled WGS sequence"/>
</dbReference>
<dbReference type="GO" id="GO:0006260">
    <property type="term" value="P:DNA replication"/>
    <property type="evidence" value="ECO:0007669"/>
    <property type="project" value="UniProtKB-KW"/>
</dbReference>
<dbReference type="InterPro" id="IPR000086">
    <property type="entry name" value="NUDIX_hydrolase_dom"/>
</dbReference>
<dbReference type="CDD" id="cd03425">
    <property type="entry name" value="NUDIX_MutT_NudA_like"/>
    <property type="match status" value="1"/>
</dbReference>
<evidence type="ECO:0000313" key="13">
    <source>
        <dbReference type="EMBL" id="GAB18950.1"/>
    </source>
</evidence>
<dbReference type="EMBL" id="BAEH01000070">
    <property type="protein sequence ID" value="GAB18950.1"/>
    <property type="molecule type" value="Genomic_DNA"/>
</dbReference>
<evidence type="ECO:0000256" key="2">
    <source>
        <dbReference type="ARBA" id="ARBA00005582"/>
    </source>
</evidence>
<dbReference type="InterPro" id="IPR015797">
    <property type="entry name" value="NUDIX_hydrolase-like_dom_sf"/>
</dbReference>
<dbReference type="STRING" id="1077974.GOEFS_070_00340"/>
<dbReference type="AlphaFoldDB" id="H0R1J9"/>
<dbReference type="PRINTS" id="PR00502">
    <property type="entry name" value="NUDIXFAMILY"/>
</dbReference>
<evidence type="ECO:0000259" key="12">
    <source>
        <dbReference type="PROSITE" id="PS51462"/>
    </source>
</evidence>
<evidence type="ECO:0000256" key="1">
    <source>
        <dbReference type="ARBA" id="ARBA00001946"/>
    </source>
</evidence>
<keyword evidence="4" id="KW-0235">DNA replication</keyword>
<dbReference type="Gene3D" id="3.90.79.10">
    <property type="entry name" value="Nucleoside Triphosphate Pyrophosphohydrolase"/>
    <property type="match status" value="1"/>
</dbReference>
<dbReference type="OrthoDB" id="9774600at2"/>
<dbReference type="EC" id="3.6.1.55" evidence="11"/>
<dbReference type="PROSITE" id="PS51462">
    <property type="entry name" value="NUDIX"/>
    <property type="match status" value="1"/>
</dbReference>
<evidence type="ECO:0000256" key="4">
    <source>
        <dbReference type="ARBA" id="ARBA00022705"/>
    </source>
</evidence>
<evidence type="ECO:0000256" key="9">
    <source>
        <dbReference type="ARBA" id="ARBA00023204"/>
    </source>
</evidence>
<dbReference type="GO" id="GO:0046872">
    <property type="term" value="F:metal ion binding"/>
    <property type="evidence" value="ECO:0007669"/>
    <property type="project" value="UniProtKB-KW"/>
</dbReference>
<keyword evidence="3" id="KW-0515">Mutator protein</keyword>
<evidence type="ECO:0000256" key="6">
    <source>
        <dbReference type="ARBA" id="ARBA00022763"/>
    </source>
</evidence>
<sequence length="133" mass="14099">MKTVVAAAIVRDQKLLLAQRSYPDDVAGLWELPGGKVEDGEAVSVALEREIAEELSVRIGIGRGVGEPVVLRDNLILVARHAWLVEGEPVAVEHSAVTWVSAGELGAMARAGELVPADAVWLDDLVALLGESE</sequence>
<keyword evidence="5" id="KW-0479">Metal-binding</keyword>
<dbReference type="GO" id="GO:0044716">
    <property type="term" value="F:8-oxo-GDP phosphatase activity"/>
    <property type="evidence" value="ECO:0007669"/>
    <property type="project" value="TreeGrafter"/>
</dbReference>
<evidence type="ECO:0000256" key="7">
    <source>
        <dbReference type="ARBA" id="ARBA00022801"/>
    </source>
</evidence>
<organism evidence="13 14">
    <name type="scientific">Gordonia effusa NBRC 100432</name>
    <dbReference type="NCBI Taxonomy" id="1077974"/>
    <lineage>
        <taxon>Bacteria</taxon>
        <taxon>Bacillati</taxon>
        <taxon>Actinomycetota</taxon>
        <taxon>Actinomycetes</taxon>
        <taxon>Mycobacteriales</taxon>
        <taxon>Gordoniaceae</taxon>
        <taxon>Gordonia</taxon>
    </lineage>
</organism>
<gene>
    <name evidence="13" type="ORF">GOEFS_070_00340</name>
</gene>
<keyword evidence="9" id="KW-0234">DNA repair</keyword>
<name>H0R1J9_9ACTN</name>
<dbReference type="RefSeq" id="WP_007318286.1">
    <property type="nucleotide sequence ID" value="NZ_BAEH01000070.1"/>
</dbReference>
<keyword evidence="7 13" id="KW-0378">Hydrolase</keyword>
<reference evidence="13 14" key="1">
    <citation type="submission" date="2011-12" db="EMBL/GenBank/DDBJ databases">
        <title>Whole genome shotgun sequence of Gordonia effusa NBRC 100432.</title>
        <authorList>
            <person name="Yoshida I."/>
            <person name="Takarada H."/>
            <person name="Hosoyama A."/>
            <person name="Tsuchikane K."/>
            <person name="Katsumata H."/>
            <person name="Yamazaki S."/>
            <person name="Fujita N."/>
        </authorList>
    </citation>
    <scope>NUCLEOTIDE SEQUENCE [LARGE SCALE GENOMIC DNA]</scope>
    <source>
        <strain evidence="13 14">NBRC 100432</strain>
    </source>
</reference>
<dbReference type="GO" id="GO:0044715">
    <property type="term" value="F:8-oxo-dGDP phosphatase activity"/>
    <property type="evidence" value="ECO:0007669"/>
    <property type="project" value="TreeGrafter"/>
</dbReference>
<dbReference type="PANTHER" id="PTHR47707:SF1">
    <property type="entry name" value="NUDIX HYDROLASE FAMILY PROTEIN"/>
    <property type="match status" value="1"/>
</dbReference>
<dbReference type="InterPro" id="IPR020476">
    <property type="entry name" value="Nudix_hydrolase"/>
</dbReference>
<keyword evidence="6" id="KW-0227">DNA damage</keyword>
<comment type="catalytic activity">
    <reaction evidence="10">
        <text>8-oxo-dGTP + H2O = 8-oxo-dGMP + diphosphate + H(+)</text>
        <dbReference type="Rhea" id="RHEA:31575"/>
        <dbReference type="ChEBI" id="CHEBI:15377"/>
        <dbReference type="ChEBI" id="CHEBI:15378"/>
        <dbReference type="ChEBI" id="CHEBI:33019"/>
        <dbReference type="ChEBI" id="CHEBI:63224"/>
        <dbReference type="ChEBI" id="CHEBI:77896"/>
        <dbReference type="EC" id="3.6.1.55"/>
    </reaction>
</comment>
<keyword evidence="14" id="KW-1185">Reference proteome</keyword>
<protein>
    <recommendedName>
        <fullName evidence="11">8-oxo-dGTP diphosphatase</fullName>
        <ecNumber evidence="11">3.6.1.55</ecNumber>
    </recommendedName>
</protein>
<evidence type="ECO:0000256" key="11">
    <source>
        <dbReference type="ARBA" id="ARBA00038905"/>
    </source>
</evidence>
<evidence type="ECO:0000256" key="8">
    <source>
        <dbReference type="ARBA" id="ARBA00022842"/>
    </source>
</evidence>
<keyword evidence="8" id="KW-0460">Magnesium</keyword>
<comment type="similarity">
    <text evidence="2">Belongs to the Nudix hydrolase family.</text>
</comment>
<evidence type="ECO:0000256" key="3">
    <source>
        <dbReference type="ARBA" id="ARBA00022457"/>
    </source>
</evidence>
<comment type="cofactor">
    <cofactor evidence="1">
        <name>Mg(2+)</name>
        <dbReference type="ChEBI" id="CHEBI:18420"/>
    </cofactor>
</comment>
<feature type="domain" description="Nudix hydrolase" evidence="12">
    <location>
        <begin position="1"/>
        <end position="122"/>
    </location>
</feature>
<dbReference type="Pfam" id="PF00293">
    <property type="entry name" value="NUDIX"/>
    <property type="match status" value="1"/>
</dbReference>
<dbReference type="InterPro" id="IPR047127">
    <property type="entry name" value="MutT-like"/>
</dbReference>
<evidence type="ECO:0000256" key="5">
    <source>
        <dbReference type="ARBA" id="ARBA00022723"/>
    </source>
</evidence>
<accession>H0R1J9</accession>
<dbReference type="eggNOG" id="COG1051">
    <property type="taxonomic scope" value="Bacteria"/>
</dbReference>
<dbReference type="GO" id="GO:0035539">
    <property type="term" value="F:8-oxo-7,8-dihydrodeoxyguanosine triphosphate pyrophosphatase activity"/>
    <property type="evidence" value="ECO:0007669"/>
    <property type="project" value="UniProtKB-EC"/>
</dbReference>